<dbReference type="InterPro" id="IPR016166">
    <property type="entry name" value="FAD-bd_PCMH"/>
</dbReference>
<dbReference type="SUPFAM" id="SSF56176">
    <property type="entry name" value="FAD-binding/transporter-associated domain-like"/>
    <property type="match status" value="1"/>
</dbReference>
<dbReference type="InterPro" id="IPR036318">
    <property type="entry name" value="FAD-bd_PCMH-like_sf"/>
</dbReference>
<keyword evidence="6" id="KW-1185">Reference proteome</keyword>
<dbReference type="InterPro" id="IPR005107">
    <property type="entry name" value="CO_DH_flav_C"/>
</dbReference>
<keyword evidence="1" id="KW-0285">Flavoprotein</keyword>
<dbReference type="STRING" id="439228.SAMN06295920_107109"/>
<keyword evidence="2" id="KW-0274">FAD</keyword>
<dbReference type="InterPro" id="IPR002346">
    <property type="entry name" value="Mopterin_DH_FAD-bd"/>
</dbReference>
<dbReference type="SUPFAM" id="SSF55447">
    <property type="entry name" value="CO dehydrogenase flavoprotein C-terminal domain-like"/>
    <property type="match status" value="1"/>
</dbReference>
<dbReference type="RefSeq" id="WP_079649207.1">
    <property type="nucleotide sequence ID" value="NZ_FUYM01000007.1"/>
</dbReference>
<gene>
    <name evidence="5" type="ORF">SAMN06295920_107109</name>
</gene>
<dbReference type="AlphaFoldDB" id="A0A1T5ENP6"/>
<dbReference type="InterPro" id="IPR036683">
    <property type="entry name" value="CO_DH_flav_C_dom_sf"/>
</dbReference>
<dbReference type="InterPro" id="IPR051312">
    <property type="entry name" value="Diverse_Substr_Oxidored"/>
</dbReference>
<dbReference type="GO" id="GO:0016491">
    <property type="term" value="F:oxidoreductase activity"/>
    <property type="evidence" value="ECO:0007669"/>
    <property type="project" value="UniProtKB-KW"/>
</dbReference>
<proteinExistence type="predicted"/>
<evidence type="ECO:0000313" key="6">
    <source>
        <dbReference type="Proteomes" id="UP000189818"/>
    </source>
</evidence>
<protein>
    <submittedName>
        <fullName evidence="5">Carbon-monoxide dehydrogenase medium subunit</fullName>
    </submittedName>
</protein>
<reference evidence="6" key="1">
    <citation type="submission" date="2017-02" db="EMBL/GenBank/DDBJ databases">
        <authorList>
            <person name="Varghese N."/>
            <person name="Submissions S."/>
        </authorList>
    </citation>
    <scope>NUCLEOTIDE SEQUENCE [LARGE SCALE GENOMIC DNA]</scope>
    <source>
        <strain evidence="6">UM2</strain>
    </source>
</reference>
<dbReference type="PANTHER" id="PTHR42659:SF2">
    <property type="entry name" value="XANTHINE DEHYDROGENASE SUBUNIT C-RELATED"/>
    <property type="match status" value="1"/>
</dbReference>
<dbReference type="SMART" id="SM01092">
    <property type="entry name" value="CO_deh_flav_C"/>
    <property type="match status" value="1"/>
</dbReference>
<accession>A0A1T5ENP6</accession>
<dbReference type="InterPro" id="IPR016167">
    <property type="entry name" value="FAD-bd_PCMH_sub1"/>
</dbReference>
<dbReference type="InterPro" id="IPR016169">
    <property type="entry name" value="FAD-bd_PCMH_sub2"/>
</dbReference>
<dbReference type="Proteomes" id="UP000189818">
    <property type="component" value="Unassembled WGS sequence"/>
</dbReference>
<evidence type="ECO:0000256" key="2">
    <source>
        <dbReference type="ARBA" id="ARBA00022827"/>
    </source>
</evidence>
<dbReference type="Gene3D" id="3.30.465.10">
    <property type="match status" value="1"/>
</dbReference>
<dbReference type="EMBL" id="FUYM01000007">
    <property type="protein sequence ID" value="SKB85592.1"/>
    <property type="molecule type" value="Genomic_DNA"/>
</dbReference>
<dbReference type="PROSITE" id="PS51387">
    <property type="entry name" value="FAD_PCMH"/>
    <property type="match status" value="1"/>
</dbReference>
<dbReference type="GO" id="GO:0071949">
    <property type="term" value="F:FAD binding"/>
    <property type="evidence" value="ECO:0007669"/>
    <property type="project" value="InterPro"/>
</dbReference>
<dbReference type="OrthoDB" id="9814706at2"/>
<dbReference type="Gene3D" id="3.30.43.10">
    <property type="entry name" value="Uridine Diphospho-n-acetylenolpyruvylglucosamine Reductase, domain 2"/>
    <property type="match status" value="1"/>
</dbReference>
<dbReference type="Pfam" id="PF00941">
    <property type="entry name" value="FAD_binding_5"/>
    <property type="match status" value="1"/>
</dbReference>
<keyword evidence="3" id="KW-0560">Oxidoreductase</keyword>
<feature type="domain" description="FAD-binding PCMH-type" evidence="4">
    <location>
        <begin position="1"/>
        <end position="170"/>
    </location>
</feature>
<organism evidence="5 6">
    <name type="scientific">Rhizorhabdus histidinilytica</name>
    <dbReference type="NCBI Taxonomy" id="439228"/>
    <lineage>
        <taxon>Bacteria</taxon>
        <taxon>Pseudomonadati</taxon>
        <taxon>Pseudomonadota</taxon>
        <taxon>Alphaproteobacteria</taxon>
        <taxon>Sphingomonadales</taxon>
        <taxon>Sphingomonadaceae</taxon>
        <taxon>Rhizorhabdus</taxon>
    </lineage>
</organism>
<evidence type="ECO:0000256" key="3">
    <source>
        <dbReference type="ARBA" id="ARBA00023002"/>
    </source>
</evidence>
<name>A0A1T5ENP6_9SPHN</name>
<dbReference type="Gene3D" id="3.30.390.50">
    <property type="entry name" value="CO dehydrogenase flavoprotein, C-terminal domain"/>
    <property type="match status" value="1"/>
</dbReference>
<evidence type="ECO:0000259" key="4">
    <source>
        <dbReference type="PROSITE" id="PS51387"/>
    </source>
</evidence>
<dbReference type="PANTHER" id="PTHR42659">
    <property type="entry name" value="XANTHINE DEHYDROGENASE SUBUNIT C-RELATED"/>
    <property type="match status" value="1"/>
</dbReference>
<sequence>MYPFDYHRCASAEEAKALLAELGDGRLLAGGQSLLPMMKLRFVMTGNVIDLRDCEELRGIDIGSGAVTIGAMTRHVDVASSKELATALPVLAELAGGIGDPLVRAQGTMGGSIANNDPAADYPAACLGLGATILTTAGEIAADDFFLGVFETALAEGELVTGVRYPVPAAAAYMKFRHPASRFALAGVFVARAMDGLRIAVTGAGSQGVFRWHEAEAALTADFAPEALDGAELDTSDLNSDIHADADYRGHLVRVMAARAVRKILAANR</sequence>
<evidence type="ECO:0000313" key="5">
    <source>
        <dbReference type="EMBL" id="SKB85592.1"/>
    </source>
</evidence>
<evidence type="ECO:0000256" key="1">
    <source>
        <dbReference type="ARBA" id="ARBA00022630"/>
    </source>
</evidence>